<evidence type="ECO:0008006" key="4">
    <source>
        <dbReference type="Google" id="ProtNLM"/>
    </source>
</evidence>
<evidence type="ECO:0000313" key="3">
    <source>
        <dbReference type="Proteomes" id="UP000077266"/>
    </source>
</evidence>
<dbReference type="OrthoDB" id="3186724at2759"/>
<sequence>MAADGLKFKGTPLENITKGVNAVLCSGAAKSEDRVLRKLAEVLKIYSVISYLEGLDGKALGLTWNDVTGESISGANTNVWKSIVAKRPSCKLFRNHGWDLYDYVTKVQPSKAKGDYVVCADTGAVGAYRPPSPVADNSVLPSTALPPPSTAGDDPEVSSNPEAASGNAAADNPRVQGVVLKG</sequence>
<proteinExistence type="predicted"/>
<keyword evidence="3" id="KW-1185">Reference proteome</keyword>
<dbReference type="InParanoid" id="A0A165HMM0"/>
<evidence type="ECO:0000313" key="2">
    <source>
        <dbReference type="EMBL" id="KZV92194.1"/>
    </source>
</evidence>
<protein>
    <recommendedName>
        <fullName evidence="4">Myb/SANT-like domain-containing protein</fullName>
    </recommendedName>
</protein>
<feature type="region of interest" description="Disordered" evidence="1">
    <location>
        <begin position="130"/>
        <end position="182"/>
    </location>
</feature>
<evidence type="ECO:0000256" key="1">
    <source>
        <dbReference type="SAM" id="MobiDB-lite"/>
    </source>
</evidence>
<gene>
    <name evidence="2" type="ORF">EXIGLDRAFT_692947</name>
</gene>
<accession>A0A165HMM0</accession>
<organism evidence="2 3">
    <name type="scientific">Exidia glandulosa HHB12029</name>
    <dbReference type="NCBI Taxonomy" id="1314781"/>
    <lineage>
        <taxon>Eukaryota</taxon>
        <taxon>Fungi</taxon>
        <taxon>Dikarya</taxon>
        <taxon>Basidiomycota</taxon>
        <taxon>Agaricomycotina</taxon>
        <taxon>Agaricomycetes</taxon>
        <taxon>Auriculariales</taxon>
        <taxon>Exidiaceae</taxon>
        <taxon>Exidia</taxon>
    </lineage>
</organism>
<dbReference type="Proteomes" id="UP000077266">
    <property type="component" value="Unassembled WGS sequence"/>
</dbReference>
<dbReference type="EMBL" id="KV426012">
    <property type="protein sequence ID" value="KZV92194.1"/>
    <property type="molecule type" value="Genomic_DNA"/>
</dbReference>
<reference evidence="2 3" key="1">
    <citation type="journal article" date="2016" name="Mol. Biol. Evol.">
        <title>Comparative Genomics of Early-Diverging Mushroom-Forming Fungi Provides Insights into the Origins of Lignocellulose Decay Capabilities.</title>
        <authorList>
            <person name="Nagy L.G."/>
            <person name="Riley R."/>
            <person name="Tritt A."/>
            <person name="Adam C."/>
            <person name="Daum C."/>
            <person name="Floudas D."/>
            <person name="Sun H."/>
            <person name="Yadav J.S."/>
            <person name="Pangilinan J."/>
            <person name="Larsson K.H."/>
            <person name="Matsuura K."/>
            <person name="Barry K."/>
            <person name="Labutti K."/>
            <person name="Kuo R."/>
            <person name="Ohm R.A."/>
            <person name="Bhattacharya S.S."/>
            <person name="Shirouzu T."/>
            <person name="Yoshinaga Y."/>
            <person name="Martin F.M."/>
            <person name="Grigoriev I.V."/>
            <person name="Hibbett D.S."/>
        </authorList>
    </citation>
    <scope>NUCLEOTIDE SEQUENCE [LARGE SCALE GENOMIC DNA]</scope>
    <source>
        <strain evidence="2 3">HHB12029</strain>
    </source>
</reference>
<dbReference type="AlphaFoldDB" id="A0A165HMM0"/>
<dbReference type="STRING" id="1314781.A0A165HMM0"/>
<name>A0A165HMM0_EXIGL</name>